<dbReference type="RefSeq" id="WP_257497865.1">
    <property type="nucleotide sequence ID" value="NZ_JANKBI010000015.1"/>
</dbReference>
<protein>
    <submittedName>
        <fullName evidence="1">Uncharacterized protein</fullName>
    </submittedName>
</protein>
<gene>
    <name evidence="1" type="ORF">C7383_115103</name>
</gene>
<dbReference type="Proteomes" id="UP000245412">
    <property type="component" value="Unassembled WGS sequence"/>
</dbReference>
<comment type="caution">
    <text evidence="1">The sequence shown here is derived from an EMBL/GenBank/DDBJ whole genome shotgun (WGS) entry which is preliminary data.</text>
</comment>
<keyword evidence="2" id="KW-1185">Reference proteome</keyword>
<reference evidence="1 2" key="1">
    <citation type="submission" date="2018-05" db="EMBL/GenBank/DDBJ databases">
        <authorList>
            <person name="Goeker M."/>
            <person name="Huntemann M."/>
            <person name="Clum A."/>
            <person name="Pillay M."/>
            <person name="Palaniappan K."/>
            <person name="Varghese N."/>
            <person name="Mikhailova N."/>
            <person name="Stamatis D."/>
            <person name="Reddy T."/>
            <person name="Daum C."/>
            <person name="Shapiro N."/>
            <person name="Ivanova N."/>
            <person name="Kyrpides N."/>
            <person name="Woyke T."/>
        </authorList>
    </citation>
    <scope>NUCLEOTIDE SEQUENCE [LARGE SCALE GENOMIC DNA]</scope>
    <source>
        <strain evidence="1 2">DSM 26524</strain>
    </source>
</reference>
<organism evidence="1 2">
    <name type="scientific">Murimonas intestini</name>
    <dbReference type="NCBI Taxonomy" id="1337051"/>
    <lineage>
        <taxon>Bacteria</taxon>
        <taxon>Bacillati</taxon>
        <taxon>Bacillota</taxon>
        <taxon>Clostridia</taxon>
        <taxon>Lachnospirales</taxon>
        <taxon>Lachnospiraceae</taxon>
        <taxon>Murimonas</taxon>
    </lineage>
</organism>
<evidence type="ECO:0000313" key="2">
    <source>
        <dbReference type="Proteomes" id="UP000245412"/>
    </source>
</evidence>
<evidence type="ECO:0000313" key="1">
    <source>
        <dbReference type="EMBL" id="PWJ72947.1"/>
    </source>
</evidence>
<dbReference type="EMBL" id="QGGY01000015">
    <property type="protein sequence ID" value="PWJ72947.1"/>
    <property type="molecule type" value="Genomic_DNA"/>
</dbReference>
<accession>A0AB73SZP9</accession>
<dbReference type="AlphaFoldDB" id="A0AB73SZP9"/>
<name>A0AB73SZP9_9FIRM</name>
<sequence length="65" mass="7259">MIKRVTSFMHHTTGEGERLTFTYSEINDDGTSSKDNIKGSIIVLDKTISQKLADITDFINGKLPE</sequence>
<proteinExistence type="predicted"/>